<proteinExistence type="predicted"/>
<keyword evidence="1" id="KW-0812">Transmembrane</keyword>
<evidence type="ECO:0000313" key="3">
    <source>
        <dbReference type="Proteomes" id="UP000192247"/>
    </source>
</evidence>
<protein>
    <submittedName>
        <fullName evidence="2">Uncharacterized protein</fullName>
    </submittedName>
</protein>
<reference evidence="2 3" key="1">
    <citation type="journal article" date="2017" name="Gigascience">
        <title>Draft genome of the honey bee ectoparasitic mite, Tropilaelaps mercedesae, is shaped by the parasitic life history.</title>
        <authorList>
            <person name="Dong X."/>
            <person name="Armstrong S.D."/>
            <person name="Xia D."/>
            <person name="Makepeace B.L."/>
            <person name="Darby A.C."/>
            <person name="Kadowaki T."/>
        </authorList>
    </citation>
    <scope>NUCLEOTIDE SEQUENCE [LARGE SCALE GENOMIC DNA]</scope>
    <source>
        <strain evidence="2">Wuxi-XJTLU</strain>
    </source>
</reference>
<evidence type="ECO:0000313" key="2">
    <source>
        <dbReference type="EMBL" id="OQR69513.1"/>
    </source>
</evidence>
<dbReference type="AlphaFoldDB" id="A0A1V9X814"/>
<comment type="caution">
    <text evidence="2">The sequence shown here is derived from an EMBL/GenBank/DDBJ whole genome shotgun (WGS) entry which is preliminary data.</text>
</comment>
<dbReference type="EMBL" id="MNPL01020664">
    <property type="protein sequence ID" value="OQR69513.1"/>
    <property type="molecule type" value="Genomic_DNA"/>
</dbReference>
<organism evidence="2 3">
    <name type="scientific">Tropilaelaps mercedesae</name>
    <dbReference type="NCBI Taxonomy" id="418985"/>
    <lineage>
        <taxon>Eukaryota</taxon>
        <taxon>Metazoa</taxon>
        <taxon>Ecdysozoa</taxon>
        <taxon>Arthropoda</taxon>
        <taxon>Chelicerata</taxon>
        <taxon>Arachnida</taxon>
        <taxon>Acari</taxon>
        <taxon>Parasitiformes</taxon>
        <taxon>Mesostigmata</taxon>
        <taxon>Gamasina</taxon>
        <taxon>Dermanyssoidea</taxon>
        <taxon>Laelapidae</taxon>
        <taxon>Tropilaelaps</taxon>
    </lineage>
</organism>
<gene>
    <name evidence="2" type="ORF">BIW11_12207</name>
</gene>
<evidence type="ECO:0000256" key="1">
    <source>
        <dbReference type="SAM" id="Phobius"/>
    </source>
</evidence>
<keyword evidence="3" id="KW-1185">Reference proteome</keyword>
<sequence length="70" mass="7033">MTTGRIFRSLVRANVSRGAQVSGWSGGDMLGGLLGGLLGGQGIIGGIFGIVNGIFSIIGIGNIFEGLLGR</sequence>
<keyword evidence="1" id="KW-1133">Transmembrane helix</keyword>
<name>A0A1V9X814_9ACAR</name>
<accession>A0A1V9X814</accession>
<keyword evidence="1" id="KW-0472">Membrane</keyword>
<dbReference type="InParanoid" id="A0A1V9X814"/>
<feature type="transmembrane region" description="Helical" evidence="1">
    <location>
        <begin position="43"/>
        <end position="64"/>
    </location>
</feature>
<dbReference type="Proteomes" id="UP000192247">
    <property type="component" value="Unassembled WGS sequence"/>
</dbReference>